<dbReference type="CDD" id="cd03789">
    <property type="entry name" value="GT9_LPS_heptosyltransferase"/>
    <property type="match status" value="1"/>
</dbReference>
<dbReference type="OrthoDB" id="9797795at2"/>
<dbReference type="PANTHER" id="PTHR30160">
    <property type="entry name" value="TETRAACYLDISACCHARIDE 4'-KINASE-RELATED"/>
    <property type="match status" value="1"/>
</dbReference>
<keyword evidence="1" id="KW-0328">Glycosyltransferase</keyword>
<evidence type="ECO:0000256" key="1">
    <source>
        <dbReference type="ARBA" id="ARBA00022676"/>
    </source>
</evidence>
<comment type="caution">
    <text evidence="6">The sequence shown here is derived from an EMBL/GenBank/DDBJ whole genome shotgun (WGS) entry which is preliminary data.</text>
</comment>
<keyword evidence="2 6" id="KW-0808">Transferase</keyword>
<dbReference type="Proteomes" id="UP000231632">
    <property type="component" value="Unassembled WGS sequence"/>
</dbReference>
<sequence>MNKAPHLLLMPPNWIGDVVMAQPAMAAIANHYRNQLGSEHITVCGRSWLSDLLPYLNIPGAQYEATIPAADTAYVFPNSFRSAWQCKKAGVKEIIGYQGQWRKLLLDRALPHRISLKHEHHRLSYLDIAGQMKFTTADTEVCLSTPDGDKEAGRTLMQQHGLNPERVICLAPGAQFGGAKCYPAEQYAEIAYGLVESGWQLLILGMKEDKQVGDLILQDLRGPHWNAAGTTSLAQALQLISACKMMLCNDSGLMHIAAGLAIPTVTPFGATDPSRTAPSGPAVKIIYQPAECSPCLKRECTVAGHPCMTNITSQMLLDACLSMLK</sequence>
<dbReference type="InterPro" id="IPR002201">
    <property type="entry name" value="Glyco_trans_9"/>
</dbReference>
<protein>
    <recommendedName>
        <fullName evidence="4">lipopolysaccharide heptosyltransferase II</fullName>
        <ecNumber evidence="4">2.4.99.24</ecNumber>
    </recommendedName>
</protein>
<dbReference type="GO" id="GO:0009244">
    <property type="term" value="P:lipopolysaccharide core region biosynthetic process"/>
    <property type="evidence" value="ECO:0007669"/>
    <property type="project" value="TreeGrafter"/>
</dbReference>
<evidence type="ECO:0000313" key="6">
    <source>
        <dbReference type="EMBL" id="GAV20294.1"/>
    </source>
</evidence>
<dbReference type="NCBIfam" id="TIGR02195">
    <property type="entry name" value="heptsyl_trn_II"/>
    <property type="match status" value="1"/>
</dbReference>
<dbReference type="GO" id="GO:0005829">
    <property type="term" value="C:cytosol"/>
    <property type="evidence" value="ECO:0007669"/>
    <property type="project" value="TreeGrafter"/>
</dbReference>
<keyword evidence="7" id="KW-1185">Reference proteome</keyword>
<dbReference type="RefSeq" id="WP_072659617.1">
    <property type="nucleotide sequence ID" value="NZ_BDFD01000009.1"/>
</dbReference>
<dbReference type="SUPFAM" id="SSF53756">
    <property type="entry name" value="UDP-Glycosyltransferase/glycogen phosphorylase"/>
    <property type="match status" value="1"/>
</dbReference>
<dbReference type="GO" id="GO:0008713">
    <property type="term" value="F:ADP-heptose-lipopolysaccharide heptosyltransferase activity"/>
    <property type="evidence" value="ECO:0007669"/>
    <property type="project" value="UniProtKB-EC"/>
</dbReference>
<dbReference type="InterPro" id="IPR011910">
    <property type="entry name" value="RfaF"/>
</dbReference>
<dbReference type="PANTHER" id="PTHR30160:SF7">
    <property type="entry name" value="ADP-HEPTOSE--LPS HEPTOSYLTRANSFERASE 2"/>
    <property type="match status" value="1"/>
</dbReference>
<reference evidence="6 7" key="1">
    <citation type="journal article" date="2017" name="Arch. Microbiol.">
        <title>Mariprofundus micogutta sp. nov., a novel iron-oxidizing zetaproteobacterium isolated from a deep-sea hydrothermal field at the Bayonnaise knoll of the Izu-Ogasawara arc, and a description of Mariprofundales ord. nov. and Zetaproteobacteria classis nov.</title>
        <authorList>
            <person name="Makita H."/>
            <person name="Tanaka E."/>
            <person name="Mitsunobu S."/>
            <person name="Miyazaki M."/>
            <person name="Nunoura T."/>
            <person name="Uematsu K."/>
            <person name="Takaki Y."/>
            <person name="Nishi S."/>
            <person name="Shimamura S."/>
            <person name="Takai K."/>
        </authorList>
    </citation>
    <scope>NUCLEOTIDE SEQUENCE [LARGE SCALE GENOMIC DNA]</scope>
    <source>
        <strain evidence="6 7">ET2</strain>
    </source>
</reference>
<dbReference type="EMBL" id="BDFD01000009">
    <property type="protein sequence ID" value="GAV20294.1"/>
    <property type="molecule type" value="Genomic_DNA"/>
</dbReference>
<accession>A0A1L8CN19</accession>
<dbReference type="InterPro" id="IPR051199">
    <property type="entry name" value="LPS_LOS_Heptosyltrfase"/>
</dbReference>
<evidence type="ECO:0000256" key="5">
    <source>
        <dbReference type="ARBA" id="ARBA00047503"/>
    </source>
</evidence>
<evidence type="ECO:0000313" key="7">
    <source>
        <dbReference type="Proteomes" id="UP000231632"/>
    </source>
</evidence>
<dbReference type="Pfam" id="PF01075">
    <property type="entry name" value="Glyco_transf_9"/>
    <property type="match status" value="1"/>
</dbReference>
<name>A0A1L8CN19_9PROT</name>
<gene>
    <name evidence="6" type="ORF">MMIC_P1259</name>
</gene>
<dbReference type="STRING" id="1921010.MMIC_P1259"/>
<evidence type="ECO:0000256" key="2">
    <source>
        <dbReference type="ARBA" id="ARBA00022679"/>
    </source>
</evidence>
<evidence type="ECO:0000256" key="3">
    <source>
        <dbReference type="ARBA" id="ARBA00043995"/>
    </source>
</evidence>
<proteinExistence type="inferred from homology"/>
<organism evidence="6 7">
    <name type="scientific">Mariprofundus micogutta</name>
    <dbReference type="NCBI Taxonomy" id="1921010"/>
    <lineage>
        <taxon>Bacteria</taxon>
        <taxon>Pseudomonadati</taxon>
        <taxon>Pseudomonadota</taxon>
        <taxon>Candidatius Mariprofundia</taxon>
        <taxon>Mariprofundales</taxon>
        <taxon>Mariprofundaceae</taxon>
        <taxon>Mariprofundus</taxon>
    </lineage>
</organism>
<evidence type="ECO:0000256" key="4">
    <source>
        <dbReference type="ARBA" id="ARBA00044042"/>
    </source>
</evidence>
<comment type="catalytic activity">
    <reaction evidence="5">
        <text>an L-alpha-D-Hep-(1-&gt;5)-[alpha-Kdo-(2-&gt;4)]-alpha-Kdo-(2-&gt;6)-lipid A + ADP-L-glycero-beta-D-manno-heptose = an L-alpha-D-Hep-(1-&gt;3)-L-alpha-D-Hep-(1-&gt;5)-[alpha-Kdo-(2-&gt;4)]-alpha-Kdo-(2-&gt;6)-lipid A + ADP + H(+)</text>
        <dbReference type="Rhea" id="RHEA:74071"/>
        <dbReference type="ChEBI" id="CHEBI:15378"/>
        <dbReference type="ChEBI" id="CHEBI:61506"/>
        <dbReference type="ChEBI" id="CHEBI:193068"/>
        <dbReference type="ChEBI" id="CHEBI:193069"/>
        <dbReference type="ChEBI" id="CHEBI:456216"/>
        <dbReference type="EC" id="2.4.99.24"/>
    </reaction>
</comment>
<comment type="similarity">
    <text evidence="3">Belongs to the glycosyltransferase 9 family.</text>
</comment>
<dbReference type="Gene3D" id="3.40.50.2000">
    <property type="entry name" value="Glycogen Phosphorylase B"/>
    <property type="match status" value="3"/>
</dbReference>
<dbReference type="AlphaFoldDB" id="A0A1L8CN19"/>
<dbReference type="EC" id="2.4.99.24" evidence="4"/>